<feature type="domain" description="DNA2/NAM7 helicase helicase" evidence="6">
    <location>
        <begin position="223"/>
        <end position="459"/>
    </location>
</feature>
<feature type="domain" description="DNA2/NAM7 helicase-like C-terminal" evidence="7">
    <location>
        <begin position="488"/>
        <end position="697"/>
    </location>
</feature>
<dbReference type="FunFam" id="3.40.50.300:FF:000326">
    <property type="entry name" value="P-loop containing nucleoside triphosphate hydrolase"/>
    <property type="match status" value="1"/>
</dbReference>
<organism evidence="8 9">
    <name type="scientific">Giardia duodenalis assemblage B</name>
    <dbReference type="NCBI Taxonomy" id="1394984"/>
    <lineage>
        <taxon>Eukaryota</taxon>
        <taxon>Metamonada</taxon>
        <taxon>Diplomonadida</taxon>
        <taxon>Hexamitidae</taxon>
        <taxon>Giardiinae</taxon>
        <taxon>Giardia</taxon>
    </lineage>
</organism>
<evidence type="ECO:0000256" key="3">
    <source>
        <dbReference type="ARBA" id="ARBA00022801"/>
    </source>
</evidence>
<dbReference type="AlphaFoldDB" id="A0A132NWR2"/>
<reference evidence="8 9" key="1">
    <citation type="journal article" date="2015" name="Mol. Biochem. Parasitol.">
        <title>Identification of polymorphic genes for use in assemblage B genotyping assays through comparative genomics of multiple assemblage B Giardia duodenalis isolates.</title>
        <authorList>
            <person name="Wielinga C."/>
            <person name="Thompson R.C."/>
            <person name="Monis P."/>
            <person name="Ryan U."/>
        </authorList>
    </citation>
    <scope>NUCLEOTIDE SEQUENCE [LARGE SCALE GENOMIC DNA]</scope>
    <source>
        <strain evidence="8 9">BAH15c1</strain>
    </source>
</reference>
<dbReference type="Pfam" id="PF13087">
    <property type="entry name" value="AAA_12"/>
    <property type="match status" value="1"/>
</dbReference>
<gene>
    <name evidence="8" type="ORF">QR46_1829</name>
</gene>
<proteinExistence type="inferred from homology"/>
<dbReference type="VEuPathDB" id="GiardiaDB:QR46_1829"/>
<dbReference type="InterPro" id="IPR041677">
    <property type="entry name" value="DNA2/NAM7_AAA_11"/>
</dbReference>
<protein>
    <submittedName>
        <fullName evidence="8">Superfamily I DNA helicase / DNA helicase HCS1</fullName>
    </submittedName>
</protein>
<dbReference type="GO" id="GO:0005524">
    <property type="term" value="F:ATP binding"/>
    <property type="evidence" value="ECO:0007669"/>
    <property type="project" value="UniProtKB-KW"/>
</dbReference>
<dbReference type="EMBL" id="JXTI01000042">
    <property type="protein sequence ID" value="KWX14132.1"/>
    <property type="molecule type" value="Genomic_DNA"/>
</dbReference>
<dbReference type="Gene3D" id="3.40.50.300">
    <property type="entry name" value="P-loop containing nucleotide triphosphate hydrolases"/>
    <property type="match status" value="2"/>
</dbReference>
<dbReference type="PANTHER" id="PTHR43788">
    <property type="entry name" value="DNA2/NAM7 HELICASE FAMILY MEMBER"/>
    <property type="match status" value="1"/>
</dbReference>
<evidence type="ECO:0000256" key="1">
    <source>
        <dbReference type="ARBA" id="ARBA00007913"/>
    </source>
</evidence>
<dbReference type="GO" id="GO:0043139">
    <property type="term" value="F:5'-3' DNA helicase activity"/>
    <property type="evidence" value="ECO:0007669"/>
    <property type="project" value="TreeGrafter"/>
</dbReference>
<dbReference type="GO" id="GO:0016787">
    <property type="term" value="F:hydrolase activity"/>
    <property type="evidence" value="ECO:0007669"/>
    <property type="project" value="UniProtKB-KW"/>
</dbReference>
<keyword evidence="2" id="KW-0547">Nucleotide-binding</keyword>
<accession>A0A132NWR2</accession>
<dbReference type="InterPro" id="IPR041679">
    <property type="entry name" value="DNA2/NAM7-like_C"/>
</dbReference>
<dbReference type="SUPFAM" id="SSF52540">
    <property type="entry name" value="P-loop containing nucleoside triphosphate hydrolases"/>
    <property type="match status" value="1"/>
</dbReference>
<keyword evidence="3" id="KW-0378">Hydrolase</keyword>
<dbReference type="PANTHER" id="PTHR43788:SF13">
    <property type="entry name" value="REGULATOR OF NONSENSE TRANSCRIPTS 1"/>
    <property type="match status" value="1"/>
</dbReference>
<dbReference type="Proteomes" id="UP000070089">
    <property type="component" value="Unassembled WGS sequence"/>
</dbReference>
<dbReference type="Pfam" id="PF13086">
    <property type="entry name" value="AAA_11"/>
    <property type="match status" value="1"/>
</dbReference>
<dbReference type="Gene3D" id="2.40.30.270">
    <property type="match status" value="1"/>
</dbReference>
<keyword evidence="4 8" id="KW-0347">Helicase</keyword>
<keyword evidence="5" id="KW-0067">ATP-binding</keyword>
<evidence type="ECO:0000259" key="6">
    <source>
        <dbReference type="Pfam" id="PF13086"/>
    </source>
</evidence>
<evidence type="ECO:0000256" key="5">
    <source>
        <dbReference type="ARBA" id="ARBA00022840"/>
    </source>
</evidence>
<dbReference type="InterPro" id="IPR027417">
    <property type="entry name" value="P-loop_NTPase"/>
</dbReference>
<sequence length="734" mass="80296">MDTMDKWINKQKACIDAERAEEVQRCPAATGISYDSYKGSQTFATSLQSAPTAPLRLLQKAGYAVKGLTILQSQVMASSRTPVAQLGRQNSTLGADASGFHTRDIVAILDGRLRLICQGIVVSFTEKAIGVSLEDGIEIADLEAAEPLVVFRAGSDLTFKYLLANMEHFKSYRIPWDNGKEMTSEMAQVRRKITEVLLGERELEPLSSKQWSHKLDIPASLSLNSKQREAVQCMSAASFLSVIWGPAGTGKTTTLSAGVALCLLNNPQTRILVCAPSNTATDNLLLGICAALRKLNGKTDSILRLGSPARATSEAIYPFLFDSRLLTDYASELHGAKTDFQKAEQAYKRIRTKTKTTGDKKALYEARSEFYSARSNMIASQRDCGKRVLATARLVACTLSGTSTSLCLRAAESSNGFDLVLVDEASQALDVSLLGAILLTKGKLVLAGDPNQLPPTVLSDRAMHSKTFSLPFINRITSSLVQKAEEVAPEGVQMSPLVMLEQQYRFCQQICRFPSDEFYLGRLVPDDSVKNISLADFLGKDWFNCVDDGTLSKNPTELFVDTCSMNLLEAREEGDQSLLPQLSILNYGEADIVVKLVDYFVSILSRSPKVDRPQAAIGCISPYAAQVSLLVGRMDAHVAKGLEISTVDGFQGREKEIIIISFVRSNDEGDVGFLSDVRRLNVSITRAKRLVVIVGNSITLEKDPTLKAYCNHLMSNGVILFPEDLDSWATEYAE</sequence>
<dbReference type="GO" id="GO:0005694">
    <property type="term" value="C:chromosome"/>
    <property type="evidence" value="ECO:0007669"/>
    <property type="project" value="UniProtKB-ARBA"/>
</dbReference>
<dbReference type="InterPro" id="IPR050534">
    <property type="entry name" value="Coronavir_polyprotein_1ab"/>
</dbReference>
<evidence type="ECO:0000313" key="9">
    <source>
        <dbReference type="Proteomes" id="UP000070089"/>
    </source>
</evidence>
<evidence type="ECO:0000313" key="8">
    <source>
        <dbReference type="EMBL" id="KWX14132.1"/>
    </source>
</evidence>
<dbReference type="InterPro" id="IPR047187">
    <property type="entry name" value="SF1_C_Upf1"/>
</dbReference>
<dbReference type="OrthoDB" id="6513042at2759"/>
<evidence type="ECO:0000259" key="7">
    <source>
        <dbReference type="Pfam" id="PF13087"/>
    </source>
</evidence>
<comment type="similarity">
    <text evidence="1">Belongs to the DNA2/NAM7 helicase family.</text>
</comment>
<dbReference type="CDD" id="cd18808">
    <property type="entry name" value="SF1_C_Upf1"/>
    <property type="match status" value="1"/>
</dbReference>
<evidence type="ECO:0000256" key="2">
    <source>
        <dbReference type="ARBA" id="ARBA00022741"/>
    </source>
</evidence>
<comment type="caution">
    <text evidence="8">The sequence shown here is derived from an EMBL/GenBank/DDBJ whole genome shotgun (WGS) entry which is preliminary data.</text>
</comment>
<name>A0A132NWR2_GIAIN</name>
<evidence type="ECO:0000256" key="4">
    <source>
        <dbReference type="ARBA" id="ARBA00022806"/>
    </source>
</evidence>